<sequence>MGASSSEVQDSRLLGEGPRACCGRLGQGGRGLGTKLPLYTDDLPTSQADCSLGIRCRHGLLPMSRVSLEGKSTGRRFFGCPFEEMEDCGYVYWIDPKWPAYMENALSELWGRVESTPYFSAQDVMFMVQDLKKLSAEKSKAVDEKMKPELKIADMVHEMEQVAK</sequence>
<dbReference type="PANTHER" id="PTHR35163">
    <property type="entry name" value="OS02G0467300 PROTEIN"/>
    <property type="match status" value="1"/>
</dbReference>
<protein>
    <recommendedName>
        <fullName evidence="5">GRF-type domain-containing protein</fullName>
    </recommendedName>
</protein>
<keyword evidence="1" id="KW-0479">Metal-binding</keyword>
<evidence type="ECO:0000313" key="6">
    <source>
        <dbReference type="EMBL" id="KQK21772.1"/>
    </source>
</evidence>
<proteinExistence type="predicted"/>
<dbReference type="EMBL" id="CM000880">
    <property type="protein sequence ID" value="KQK21772.1"/>
    <property type="molecule type" value="Genomic_DNA"/>
</dbReference>
<gene>
    <name evidence="6" type="ORF">BRADI_1g63003v3</name>
</gene>
<name>A0A0Q3KBK9_BRADI</name>
<dbReference type="PROSITE" id="PS51999">
    <property type="entry name" value="ZF_GRF"/>
    <property type="match status" value="1"/>
</dbReference>
<evidence type="ECO:0000256" key="1">
    <source>
        <dbReference type="ARBA" id="ARBA00022723"/>
    </source>
</evidence>
<dbReference type="AlphaFoldDB" id="A0A0Q3KBK9"/>
<evidence type="ECO:0000256" key="3">
    <source>
        <dbReference type="ARBA" id="ARBA00022833"/>
    </source>
</evidence>
<evidence type="ECO:0000256" key="2">
    <source>
        <dbReference type="ARBA" id="ARBA00022771"/>
    </source>
</evidence>
<reference evidence="6 7" key="1">
    <citation type="journal article" date="2010" name="Nature">
        <title>Genome sequencing and analysis of the model grass Brachypodium distachyon.</title>
        <authorList>
            <consortium name="International Brachypodium Initiative"/>
        </authorList>
    </citation>
    <scope>NUCLEOTIDE SEQUENCE [LARGE SCALE GENOMIC DNA]</scope>
    <source>
        <strain evidence="6 7">Bd21</strain>
    </source>
</reference>
<dbReference type="OrthoDB" id="610278at2759"/>
<evidence type="ECO:0000256" key="4">
    <source>
        <dbReference type="PROSITE-ProRule" id="PRU01343"/>
    </source>
</evidence>
<dbReference type="PANTHER" id="PTHR35163:SF12">
    <property type="entry name" value="OS05G0134500 PROTEIN"/>
    <property type="match status" value="1"/>
</dbReference>
<dbReference type="InParanoid" id="A0A0Q3KBK9"/>
<evidence type="ECO:0000313" key="7">
    <source>
        <dbReference type="EnsemblPlants" id="KQK21772"/>
    </source>
</evidence>
<dbReference type="Pfam" id="PF06839">
    <property type="entry name" value="Zn_ribbon_GRF"/>
    <property type="match status" value="1"/>
</dbReference>
<organism evidence="6">
    <name type="scientific">Brachypodium distachyon</name>
    <name type="common">Purple false brome</name>
    <name type="synonym">Trachynia distachya</name>
    <dbReference type="NCBI Taxonomy" id="15368"/>
    <lineage>
        <taxon>Eukaryota</taxon>
        <taxon>Viridiplantae</taxon>
        <taxon>Streptophyta</taxon>
        <taxon>Embryophyta</taxon>
        <taxon>Tracheophyta</taxon>
        <taxon>Spermatophyta</taxon>
        <taxon>Magnoliopsida</taxon>
        <taxon>Liliopsida</taxon>
        <taxon>Poales</taxon>
        <taxon>Poaceae</taxon>
        <taxon>BOP clade</taxon>
        <taxon>Pooideae</taxon>
        <taxon>Stipodae</taxon>
        <taxon>Brachypodieae</taxon>
        <taxon>Brachypodium</taxon>
    </lineage>
</organism>
<evidence type="ECO:0000259" key="5">
    <source>
        <dbReference type="PROSITE" id="PS51999"/>
    </source>
</evidence>
<dbReference type="GO" id="GO:0008270">
    <property type="term" value="F:zinc ion binding"/>
    <property type="evidence" value="ECO:0007669"/>
    <property type="project" value="UniProtKB-KW"/>
</dbReference>
<dbReference type="Proteomes" id="UP000008810">
    <property type="component" value="Chromosome 1"/>
</dbReference>
<evidence type="ECO:0000313" key="8">
    <source>
        <dbReference type="Proteomes" id="UP000008810"/>
    </source>
</evidence>
<dbReference type="InterPro" id="IPR010666">
    <property type="entry name" value="Znf_GRF"/>
</dbReference>
<dbReference type="Gramene" id="KQK21772">
    <property type="protein sequence ID" value="KQK21772"/>
    <property type="gene ID" value="BRADI_1g63003v3"/>
</dbReference>
<keyword evidence="8" id="KW-1185">Reference proteome</keyword>
<reference evidence="6" key="2">
    <citation type="submission" date="2017-06" db="EMBL/GenBank/DDBJ databases">
        <title>WGS assembly of Brachypodium distachyon.</title>
        <authorList>
            <consortium name="The International Brachypodium Initiative"/>
            <person name="Lucas S."/>
            <person name="Harmon-Smith M."/>
            <person name="Lail K."/>
            <person name="Tice H."/>
            <person name="Grimwood J."/>
            <person name="Bruce D."/>
            <person name="Barry K."/>
            <person name="Shu S."/>
            <person name="Lindquist E."/>
            <person name="Wang M."/>
            <person name="Pitluck S."/>
            <person name="Vogel J.P."/>
            <person name="Garvin D.F."/>
            <person name="Mockler T.C."/>
            <person name="Schmutz J."/>
            <person name="Rokhsar D."/>
            <person name="Bevan M.W."/>
        </authorList>
    </citation>
    <scope>NUCLEOTIDE SEQUENCE</scope>
    <source>
        <strain evidence="6">Bd21</strain>
    </source>
</reference>
<accession>A0A0Q3KBK9</accession>
<keyword evidence="3" id="KW-0862">Zinc</keyword>
<feature type="domain" description="GRF-type" evidence="5">
    <location>
        <begin position="56"/>
        <end position="97"/>
    </location>
</feature>
<keyword evidence="2 4" id="KW-0863">Zinc-finger</keyword>
<reference evidence="7" key="3">
    <citation type="submission" date="2018-08" db="UniProtKB">
        <authorList>
            <consortium name="EnsemblPlants"/>
        </authorList>
    </citation>
    <scope>IDENTIFICATION</scope>
    <source>
        <strain evidence="7">cv. Bd21</strain>
    </source>
</reference>
<dbReference type="EnsemblPlants" id="KQK21772">
    <property type="protein sequence ID" value="KQK21772"/>
    <property type="gene ID" value="BRADI_1g63003v3"/>
</dbReference>